<sequence>MAFHRLVPDPGEFLVGQPAVAGFNRRRGLHPLQGTSLDIAAADCPAEKAAEDGEHIAPIRGLRRRHAVEYRDDVGARDLRQRLLA</sequence>
<accession>A0ABW4I0S8</accession>
<dbReference type="RefSeq" id="WP_380888089.1">
    <property type="nucleotide sequence ID" value="NZ_JBHUDY010000001.1"/>
</dbReference>
<evidence type="ECO:0000313" key="2">
    <source>
        <dbReference type="Proteomes" id="UP001597115"/>
    </source>
</evidence>
<reference evidence="2" key="1">
    <citation type="journal article" date="2019" name="Int. J. Syst. Evol. Microbiol.">
        <title>The Global Catalogue of Microorganisms (GCM) 10K type strain sequencing project: providing services to taxonomists for standard genome sequencing and annotation.</title>
        <authorList>
            <consortium name="The Broad Institute Genomics Platform"/>
            <consortium name="The Broad Institute Genome Sequencing Center for Infectious Disease"/>
            <person name="Wu L."/>
            <person name="Ma J."/>
        </authorList>
    </citation>
    <scope>NUCLEOTIDE SEQUENCE [LARGE SCALE GENOMIC DNA]</scope>
    <source>
        <strain evidence="2">CGMCC 1.16275</strain>
    </source>
</reference>
<organism evidence="1 2">
    <name type="scientific">Sphingomonas tabacisoli</name>
    <dbReference type="NCBI Taxonomy" id="2249466"/>
    <lineage>
        <taxon>Bacteria</taxon>
        <taxon>Pseudomonadati</taxon>
        <taxon>Pseudomonadota</taxon>
        <taxon>Alphaproteobacteria</taxon>
        <taxon>Sphingomonadales</taxon>
        <taxon>Sphingomonadaceae</taxon>
        <taxon>Sphingomonas</taxon>
    </lineage>
</organism>
<dbReference type="EMBL" id="JBHUDY010000001">
    <property type="protein sequence ID" value="MFD1611499.1"/>
    <property type="molecule type" value="Genomic_DNA"/>
</dbReference>
<comment type="caution">
    <text evidence="1">The sequence shown here is derived from an EMBL/GenBank/DDBJ whole genome shotgun (WGS) entry which is preliminary data.</text>
</comment>
<proteinExistence type="predicted"/>
<dbReference type="Proteomes" id="UP001597115">
    <property type="component" value="Unassembled WGS sequence"/>
</dbReference>
<protein>
    <submittedName>
        <fullName evidence="1">Uncharacterized protein</fullName>
    </submittedName>
</protein>
<keyword evidence="2" id="KW-1185">Reference proteome</keyword>
<name>A0ABW4I0S8_9SPHN</name>
<evidence type="ECO:0000313" key="1">
    <source>
        <dbReference type="EMBL" id="MFD1611499.1"/>
    </source>
</evidence>
<gene>
    <name evidence="1" type="ORF">ACFSCW_06760</name>
</gene>